<proteinExistence type="predicted"/>
<keyword evidence="1 2" id="KW-0413">Isomerase</keyword>
<dbReference type="GO" id="GO:0019316">
    <property type="term" value="P:D-allose catabolic process"/>
    <property type="evidence" value="ECO:0007669"/>
    <property type="project" value="TreeGrafter"/>
</dbReference>
<dbReference type="PIRSF" id="PIRSF005384">
    <property type="entry name" value="RpiB_LacA_B"/>
    <property type="match status" value="1"/>
</dbReference>
<organism evidence="2">
    <name type="scientific">hydrothermal vent metagenome</name>
    <dbReference type="NCBI Taxonomy" id="652676"/>
    <lineage>
        <taxon>unclassified sequences</taxon>
        <taxon>metagenomes</taxon>
        <taxon>ecological metagenomes</taxon>
    </lineage>
</organism>
<evidence type="ECO:0000313" key="2">
    <source>
        <dbReference type="EMBL" id="VAX36917.1"/>
    </source>
</evidence>
<dbReference type="PANTHER" id="PTHR30345:SF0">
    <property type="entry name" value="DNA DAMAGE-REPAIR_TOLERATION PROTEIN DRT102"/>
    <property type="match status" value="1"/>
</dbReference>
<dbReference type="EC" id="5.3.1.6" evidence="2"/>
<gene>
    <name evidence="2" type="ORF">MNBD_PLANCTO02-961</name>
</gene>
<dbReference type="InterPro" id="IPR036569">
    <property type="entry name" value="RpiB_LacA_LacB_sf"/>
</dbReference>
<dbReference type="GO" id="GO:0009052">
    <property type="term" value="P:pentose-phosphate shunt, non-oxidative branch"/>
    <property type="evidence" value="ECO:0007669"/>
    <property type="project" value="TreeGrafter"/>
</dbReference>
<protein>
    <submittedName>
        <fullName evidence="2">Ribose 5-phosphate isomerase B</fullName>
        <ecNumber evidence="2">5.3.1.6</ecNumber>
    </submittedName>
</protein>
<sequence length="148" mass="16188">MKIAIASDHRGVEIKSKIGSLVTSLNHEAIDLGPNETDSVDYPDFAAKVASGVSAQEYDRGILICGTGLGMCITANKFHGVRATSCYDELTARMSRLHNDANILCLSSDLLSESVTIRIVKTWMETEFEGGRHERRVEKISAIEQSIC</sequence>
<dbReference type="Gene3D" id="3.40.1400.10">
    <property type="entry name" value="Sugar-phosphate isomerase, RpiB/LacA/LacB"/>
    <property type="match status" value="1"/>
</dbReference>
<dbReference type="EMBL" id="UOGL01000087">
    <property type="protein sequence ID" value="VAX36917.1"/>
    <property type="molecule type" value="Genomic_DNA"/>
</dbReference>
<dbReference type="NCBIfam" id="TIGR01120">
    <property type="entry name" value="rpiB"/>
    <property type="match status" value="1"/>
</dbReference>
<dbReference type="SUPFAM" id="SSF89623">
    <property type="entry name" value="Ribose/Galactose isomerase RpiB/AlsB"/>
    <property type="match status" value="1"/>
</dbReference>
<dbReference type="GO" id="GO:0004751">
    <property type="term" value="F:ribose-5-phosphate isomerase activity"/>
    <property type="evidence" value="ECO:0007669"/>
    <property type="project" value="UniProtKB-EC"/>
</dbReference>
<accession>A0A3B1E3P9</accession>
<dbReference type="PANTHER" id="PTHR30345">
    <property type="entry name" value="RIBOSE-5-PHOSPHATE ISOMERASE B"/>
    <property type="match status" value="1"/>
</dbReference>
<name>A0A3B1E3P9_9ZZZZ</name>
<dbReference type="NCBIfam" id="NF004051">
    <property type="entry name" value="PRK05571.1"/>
    <property type="match status" value="1"/>
</dbReference>
<evidence type="ECO:0000256" key="1">
    <source>
        <dbReference type="ARBA" id="ARBA00023235"/>
    </source>
</evidence>
<reference evidence="2" key="1">
    <citation type="submission" date="2018-06" db="EMBL/GenBank/DDBJ databases">
        <authorList>
            <person name="Zhirakovskaya E."/>
        </authorList>
    </citation>
    <scope>NUCLEOTIDE SEQUENCE</scope>
</reference>
<dbReference type="AlphaFoldDB" id="A0A3B1E3P9"/>
<dbReference type="InterPro" id="IPR003500">
    <property type="entry name" value="RpiB_LacA_LacB"/>
</dbReference>
<dbReference type="InterPro" id="IPR004785">
    <property type="entry name" value="RpiB"/>
</dbReference>
<dbReference type="NCBIfam" id="TIGR00689">
    <property type="entry name" value="rpiB_lacA_lacB"/>
    <property type="match status" value="1"/>
</dbReference>
<dbReference type="Pfam" id="PF02502">
    <property type="entry name" value="LacAB_rpiB"/>
    <property type="match status" value="1"/>
</dbReference>